<evidence type="ECO:0000256" key="2">
    <source>
        <dbReference type="SAM" id="Phobius"/>
    </source>
</evidence>
<reference evidence="3" key="1">
    <citation type="submission" date="2022-08" db="EMBL/GenBank/DDBJ databases">
        <authorList>
            <person name="Gutierrez-Valencia J."/>
        </authorList>
    </citation>
    <scope>NUCLEOTIDE SEQUENCE</scope>
</reference>
<accession>A0AAV0R1V5</accession>
<sequence length="129" mass="15104">MKVTFYYPNYHLPPTWPIFILILPFIQRWGKRVRVQPYLLPPCLLEQWRESRAGAGDACQSSGGVVAEQRRRSLEQRNRRAARSSRCPGRRSPPRRSRRGRIAGPWSPLEKNTPVRKRREDGRAGRRSK</sequence>
<evidence type="ECO:0000313" key="4">
    <source>
        <dbReference type="Proteomes" id="UP001154282"/>
    </source>
</evidence>
<dbReference type="EMBL" id="CAMGYJ010000010">
    <property type="protein sequence ID" value="CAI0550437.1"/>
    <property type="molecule type" value="Genomic_DNA"/>
</dbReference>
<dbReference type="Proteomes" id="UP001154282">
    <property type="component" value="Unassembled WGS sequence"/>
</dbReference>
<evidence type="ECO:0000313" key="3">
    <source>
        <dbReference type="EMBL" id="CAI0550437.1"/>
    </source>
</evidence>
<feature type="compositionally biased region" description="Basic and acidic residues" evidence="1">
    <location>
        <begin position="118"/>
        <end position="129"/>
    </location>
</feature>
<comment type="caution">
    <text evidence="3">The sequence shown here is derived from an EMBL/GenBank/DDBJ whole genome shotgun (WGS) entry which is preliminary data.</text>
</comment>
<keyword evidence="2" id="KW-1133">Transmembrane helix</keyword>
<dbReference type="AlphaFoldDB" id="A0AAV0R1V5"/>
<keyword evidence="2" id="KW-0812">Transmembrane</keyword>
<protein>
    <submittedName>
        <fullName evidence="3">Uncharacterized protein</fullName>
    </submittedName>
</protein>
<name>A0AAV0R1V5_9ROSI</name>
<evidence type="ECO:0000256" key="1">
    <source>
        <dbReference type="SAM" id="MobiDB-lite"/>
    </source>
</evidence>
<keyword evidence="2" id="KW-0472">Membrane</keyword>
<feature type="transmembrane region" description="Helical" evidence="2">
    <location>
        <begin position="6"/>
        <end position="26"/>
    </location>
</feature>
<organism evidence="3 4">
    <name type="scientific">Linum tenue</name>
    <dbReference type="NCBI Taxonomy" id="586396"/>
    <lineage>
        <taxon>Eukaryota</taxon>
        <taxon>Viridiplantae</taxon>
        <taxon>Streptophyta</taxon>
        <taxon>Embryophyta</taxon>
        <taxon>Tracheophyta</taxon>
        <taxon>Spermatophyta</taxon>
        <taxon>Magnoliopsida</taxon>
        <taxon>eudicotyledons</taxon>
        <taxon>Gunneridae</taxon>
        <taxon>Pentapetalae</taxon>
        <taxon>rosids</taxon>
        <taxon>fabids</taxon>
        <taxon>Malpighiales</taxon>
        <taxon>Linaceae</taxon>
        <taxon>Linum</taxon>
    </lineage>
</organism>
<proteinExistence type="predicted"/>
<feature type="compositionally biased region" description="Basic residues" evidence="1">
    <location>
        <begin position="79"/>
        <end position="101"/>
    </location>
</feature>
<feature type="compositionally biased region" description="Basic and acidic residues" evidence="1">
    <location>
        <begin position="68"/>
        <end position="78"/>
    </location>
</feature>
<feature type="region of interest" description="Disordered" evidence="1">
    <location>
        <begin position="55"/>
        <end position="129"/>
    </location>
</feature>
<gene>
    <name evidence="3" type="ORF">LITE_LOCUS45541</name>
</gene>
<keyword evidence="4" id="KW-1185">Reference proteome</keyword>